<keyword evidence="3" id="KW-1185">Reference proteome</keyword>
<sequence>MTQDDGGRPRAGRSVRSDGEALAVALAEARAGRAEGGIPIGAALVVDGEVLAVGRNRRVQDGSPILHGETDCLANAGRLPARVYARATMVTTLSPCDMCTGAILLYGIPRVVVGENRTFVGGEDLLRSRGVEVVVLDDPDCAGLMRDFIAAEPALWNEDIGED</sequence>
<evidence type="ECO:0000313" key="3">
    <source>
        <dbReference type="Proteomes" id="UP001499841"/>
    </source>
</evidence>
<feature type="domain" description="CMP/dCMP-type deaminase" evidence="1">
    <location>
        <begin position="16"/>
        <end position="133"/>
    </location>
</feature>
<dbReference type="InterPro" id="IPR016193">
    <property type="entry name" value="Cytidine_deaminase-like"/>
</dbReference>
<dbReference type="Gene3D" id="3.40.140.10">
    <property type="entry name" value="Cytidine Deaminase, domain 2"/>
    <property type="match status" value="1"/>
</dbReference>
<proteinExistence type="predicted"/>
<dbReference type="PANTHER" id="PTHR11079:SF190">
    <property type="entry name" value="CYTOSINE DEAMINASE"/>
    <property type="match status" value="1"/>
</dbReference>
<comment type="caution">
    <text evidence="2">The sequence shown here is derived from an EMBL/GenBank/DDBJ whole genome shotgun (WGS) entry which is preliminary data.</text>
</comment>
<dbReference type="SUPFAM" id="SSF53927">
    <property type="entry name" value="Cytidine deaminase-like"/>
    <property type="match status" value="1"/>
</dbReference>
<dbReference type="InterPro" id="IPR002125">
    <property type="entry name" value="CMP_dCMP_dom"/>
</dbReference>
<gene>
    <name evidence="2" type="ORF">GCM10022262_29460</name>
</gene>
<dbReference type="Proteomes" id="UP001499841">
    <property type="component" value="Unassembled WGS sequence"/>
</dbReference>
<name>A0ABP8EXC1_9MICO</name>
<dbReference type="Pfam" id="PF00383">
    <property type="entry name" value="dCMP_cyt_deam_1"/>
    <property type="match status" value="1"/>
</dbReference>
<protein>
    <submittedName>
        <fullName evidence="2">Nucleoside deaminase</fullName>
    </submittedName>
</protein>
<accession>A0ABP8EXC1</accession>
<reference evidence="3" key="1">
    <citation type="journal article" date="2019" name="Int. J. Syst. Evol. Microbiol.">
        <title>The Global Catalogue of Microorganisms (GCM) 10K type strain sequencing project: providing services to taxonomists for standard genome sequencing and annotation.</title>
        <authorList>
            <consortium name="The Broad Institute Genomics Platform"/>
            <consortium name="The Broad Institute Genome Sequencing Center for Infectious Disease"/>
            <person name="Wu L."/>
            <person name="Ma J."/>
        </authorList>
    </citation>
    <scope>NUCLEOTIDE SEQUENCE [LARGE SCALE GENOMIC DNA]</scope>
    <source>
        <strain evidence="3">JCM 17459</strain>
    </source>
</reference>
<dbReference type="PROSITE" id="PS51747">
    <property type="entry name" value="CYT_DCMP_DEAMINASES_2"/>
    <property type="match status" value="1"/>
</dbReference>
<evidence type="ECO:0000259" key="1">
    <source>
        <dbReference type="PROSITE" id="PS51747"/>
    </source>
</evidence>
<dbReference type="CDD" id="cd01285">
    <property type="entry name" value="nucleoside_deaminase"/>
    <property type="match status" value="1"/>
</dbReference>
<organism evidence="2 3">
    <name type="scientific">Georgenia daeguensis</name>
    <dbReference type="NCBI Taxonomy" id="908355"/>
    <lineage>
        <taxon>Bacteria</taxon>
        <taxon>Bacillati</taxon>
        <taxon>Actinomycetota</taxon>
        <taxon>Actinomycetes</taxon>
        <taxon>Micrococcales</taxon>
        <taxon>Bogoriellaceae</taxon>
        <taxon>Georgenia</taxon>
    </lineage>
</organism>
<dbReference type="EMBL" id="BAABBA010000015">
    <property type="protein sequence ID" value="GAA4288586.1"/>
    <property type="molecule type" value="Genomic_DNA"/>
</dbReference>
<evidence type="ECO:0000313" key="2">
    <source>
        <dbReference type="EMBL" id="GAA4288586.1"/>
    </source>
</evidence>
<dbReference type="PANTHER" id="PTHR11079">
    <property type="entry name" value="CYTOSINE DEAMINASE FAMILY MEMBER"/>
    <property type="match status" value="1"/>
</dbReference>
<dbReference type="RefSeq" id="WP_345042691.1">
    <property type="nucleotide sequence ID" value="NZ_BAABBA010000015.1"/>
</dbReference>